<dbReference type="PANTHER" id="PTHR22684:SF0">
    <property type="entry name" value="RIBOSOME QUALITY CONTROL COMPLEX SUBUNIT TCF25"/>
    <property type="match status" value="1"/>
</dbReference>
<gene>
    <name evidence="2" type="ORF">MNEG_7378</name>
</gene>
<feature type="non-terminal residue" evidence="2">
    <location>
        <position position="1"/>
    </location>
</feature>
<dbReference type="RefSeq" id="XP_013899601.1">
    <property type="nucleotide sequence ID" value="XM_014044147.1"/>
</dbReference>
<dbReference type="STRING" id="145388.A0A0D2MIX8"/>
<accession>A0A0D2MIX8</accession>
<feature type="region of interest" description="Disordered" evidence="1">
    <location>
        <begin position="66"/>
        <end position="91"/>
    </location>
</feature>
<name>A0A0D2MIX8_9CHLO</name>
<dbReference type="AlphaFoldDB" id="A0A0D2MIX8"/>
<dbReference type="EMBL" id="KK101518">
    <property type="protein sequence ID" value="KIZ00582.1"/>
    <property type="molecule type" value="Genomic_DNA"/>
</dbReference>
<dbReference type="KEGG" id="mng:MNEG_7378"/>
<protein>
    <recommendedName>
        <fullName evidence="4">Transcription factor 25</fullName>
    </recommendedName>
</protein>
<dbReference type="OrthoDB" id="205993at2759"/>
<evidence type="ECO:0008006" key="4">
    <source>
        <dbReference type="Google" id="ProtNLM"/>
    </source>
</evidence>
<evidence type="ECO:0000313" key="2">
    <source>
        <dbReference type="EMBL" id="KIZ00582.1"/>
    </source>
</evidence>
<evidence type="ECO:0000256" key="1">
    <source>
        <dbReference type="SAM" id="MobiDB-lite"/>
    </source>
</evidence>
<keyword evidence="3" id="KW-1185">Reference proteome</keyword>
<dbReference type="Gene3D" id="1.25.40.10">
    <property type="entry name" value="Tetratricopeptide repeat domain"/>
    <property type="match status" value="1"/>
</dbReference>
<dbReference type="Proteomes" id="UP000054498">
    <property type="component" value="Unassembled WGS sequence"/>
</dbReference>
<dbReference type="GO" id="GO:1990112">
    <property type="term" value="C:RQC complex"/>
    <property type="evidence" value="ECO:0007669"/>
    <property type="project" value="TreeGrafter"/>
</dbReference>
<feature type="region of interest" description="Disordered" evidence="1">
    <location>
        <begin position="590"/>
        <end position="618"/>
    </location>
</feature>
<dbReference type="PANTHER" id="PTHR22684">
    <property type="entry name" value="NULP1-RELATED"/>
    <property type="match status" value="1"/>
</dbReference>
<feature type="region of interest" description="Disordered" evidence="1">
    <location>
        <begin position="545"/>
        <end position="565"/>
    </location>
</feature>
<organism evidence="2 3">
    <name type="scientific">Monoraphidium neglectum</name>
    <dbReference type="NCBI Taxonomy" id="145388"/>
    <lineage>
        <taxon>Eukaryota</taxon>
        <taxon>Viridiplantae</taxon>
        <taxon>Chlorophyta</taxon>
        <taxon>core chlorophytes</taxon>
        <taxon>Chlorophyceae</taxon>
        <taxon>CS clade</taxon>
        <taxon>Sphaeropleales</taxon>
        <taxon>Selenastraceae</taxon>
        <taxon>Monoraphidium</taxon>
    </lineage>
</organism>
<dbReference type="Pfam" id="PF04910">
    <property type="entry name" value="Tcf25"/>
    <property type="match status" value="1"/>
</dbReference>
<reference evidence="2 3" key="1">
    <citation type="journal article" date="2013" name="BMC Genomics">
        <title>Reconstruction of the lipid metabolism for the microalga Monoraphidium neglectum from its genome sequence reveals characteristics suitable for biofuel production.</title>
        <authorList>
            <person name="Bogen C."/>
            <person name="Al-Dilaimi A."/>
            <person name="Albersmeier A."/>
            <person name="Wichmann J."/>
            <person name="Grundmann M."/>
            <person name="Rupp O."/>
            <person name="Lauersen K.J."/>
            <person name="Blifernez-Klassen O."/>
            <person name="Kalinowski J."/>
            <person name="Goesmann A."/>
            <person name="Mussgnug J.H."/>
            <person name="Kruse O."/>
        </authorList>
    </citation>
    <scope>NUCLEOTIDE SEQUENCE [LARGE SCALE GENOMIC DNA]</scope>
    <source>
        <strain evidence="2 3">SAG 48.87</strain>
    </source>
</reference>
<dbReference type="InterPro" id="IPR011990">
    <property type="entry name" value="TPR-like_helical_dom_sf"/>
</dbReference>
<dbReference type="SUPFAM" id="SSF48452">
    <property type="entry name" value="TPR-like"/>
    <property type="match status" value="1"/>
</dbReference>
<sequence length="618" mass="64580">IDAILQELKITPAEGAAARGAATARGSGGAQPASAALLGVDVRRLRGEDELRRIFGAGVIEAVDRQDAAESGSGRGGGAARRYGWAPRNAPRRRPMKRGMLMAPRDDWPYYEPGTLLMEAAGTAADGTPMYVWPGPYRGAQALFEQAQGSYDPNAVAAVLHQCPYHVDSLLAMSDLYRAMGEGQYAEESLNRALYALEAAWSPAFDPAAARCRLDIEVPENRALFVALFRHAQALSRRGCHSSALEVAKLLLALDPGDPLGALQLVDYLALRAGRYGWLERLVQGFDGGAALALLPNFAYSLALARYWKEQRAAGPSGSGSGSSGPSKGDKGDRGSQAAVADEDEGSAGPQPSSHETLVSAMLLHPLVVPQLMGRLQGQGVGKDSWWGALLQRRLFQGAGDGGSASLAHLVSIFVERSHLLWKSADVQAWMRRAADAAADAADGKAAAAPAPAAPGAVAPAPAQAAPPLSADDWAAVARESFPATGDNEFRHLRLADFSDAVNALPREEVAAAMEAGGGAGGLQDVMDEAVMAQIQEAMLAAQQQQEQQQQQQGGPGQQQQQRLSEAELQGANPLMMLLRSLLPWVDAGQAPEYGADDEGGGGGGQRQGGGGGGGAPQ</sequence>
<feature type="compositionally biased region" description="Low complexity" evidence="1">
    <location>
        <begin position="545"/>
        <end position="562"/>
    </location>
</feature>
<dbReference type="InterPro" id="IPR006994">
    <property type="entry name" value="TCF25/Rqc1"/>
</dbReference>
<proteinExistence type="predicted"/>
<dbReference type="GeneID" id="25740254"/>
<feature type="region of interest" description="Disordered" evidence="1">
    <location>
        <begin position="313"/>
        <end position="354"/>
    </location>
</feature>
<evidence type="ECO:0000313" key="3">
    <source>
        <dbReference type="Proteomes" id="UP000054498"/>
    </source>
</evidence>
<feature type="compositionally biased region" description="Gly residues" evidence="1">
    <location>
        <begin position="601"/>
        <end position="618"/>
    </location>
</feature>